<gene>
    <name evidence="1" type="ORF">LOK49_LG06G02415</name>
</gene>
<comment type="caution">
    <text evidence="1">The sequence shown here is derived from an EMBL/GenBank/DDBJ whole genome shotgun (WGS) entry which is preliminary data.</text>
</comment>
<organism evidence="1 2">
    <name type="scientific">Camellia lanceoleosa</name>
    <dbReference type="NCBI Taxonomy" id="1840588"/>
    <lineage>
        <taxon>Eukaryota</taxon>
        <taxon>Viridiplantae</taxon>
        <taxon>Streptophyta</taxon>
        <taxon>Embryophyta</taxon>
        <taxon>Tracheophyta</taxon>
        <taxon>Spermatophyta</taxon>
        <taxon>Magnoliopsida</taxon>
        <taxon>eudicotyledons</taxon>
        <taxon>Gunneridae</taxon>
        <taxon>Pentapetalae</taxon>
        <taxon>asterids</taxon>
        <taxon>Ericales</taxon>
        <taxon>Theaceae</taxon>
        <taxon>Camellia</taxon>
    </lineage>
</organism>
<proteinExistence type="predicted"/>
<evidence type="ECO:0000313" key="2">
    <source>
        <dbReference type="Proteomes" id="UP001060215"/>
    </source>
</evidence>
<keyword evidence="2" id="KW-1185">Reference proteome</keyword>
<reference evidence="1 2" key="1">
    <citation type="journal article" date="2022" name="Plant J.">
        <title>Chromosome-level genome of Camellia lanceoleosa provides a valuable resource for understanding genome evolution and self-incompatibility.</title>
        <authorList>
            <person name="Gong W."/>
            <person name="Xiao S."/>
            <person name="Wang L."/>
            <person name="Liao Z."/>
            <person name="Chang Y."/>
            <person name="Mo W."/>
            <person name="Hu G."/>
            <person name="Li W."/>
            <person name="Zhao G."/>
            <person name="Zhu H."/>
            <person name="Hu X."/>
            <person name="Ji K."/>
            <person name="Xiang X."/>
            <person name="Song Q."/>
            <person name="Yuan D."/>
            <person name="Jin S."/>
            <person name="Zhang L."/>
        </authorList>
    </citation>
    <scope>NUCLEOTIDE SEQUENCE [LARGE SCALE GENOMIC DNA]</scope>
    <source>
        <strain evidence="1">SQ_2022a</strain>
    </source>
</reference>
<name>A0ACC0HII0_9ERIC</name>
<protein>
    <submittedName>
        <fullName evidence="1">Uncharacterized protein</fullName>
    </submittedName>
</protein>
<evidence type="ECO:0000313" key="1">
    <source>
        <dbReference type="EMBL" id="KAI8012255.1"/>
    </source>
</evidence>
<sequence>MSTEEGDEEKEKRRDTVMNPPSPSPYLTFLPSLPLSPPPPTQSLHHCHLRLCRSLPISQPLSQHSNTSSTSPKPPITPPPLSSPPPPPPPRPLPLSFQFPPLPSIGIPLLPLPPMPFFPFPPSQPRPPPTPITTLHQHSQTLPTTL</sequence>
<accession>A0ACC0HII0</accession>
<dbReference type="Proteomes" id="UP001060215">
    <property type="component" value="Chromosome 5"/>
</dbReference>
<dbReference type="EMBL" id="CM045762">
    <property type="protein sequence ID" value="KAI8012255.1"/>
    <property type="molecule type" value="Genomic_DNA"/>
</dbReference>